<dbReference type="Pfam" id="PF01466">
    <property type="entry name" value="Skp1"/>
    <property type="match status" value="1"/>
</dbReference>
<dbReference type="EMBL" id="CM029037">
    <property type="protein sequence ID" value="KAG2659229.1"/>
    <property type="molecule type" value="Genomic_DNA"/>
</dbReference>
<comment type="subunit">
    <text evidence="4">Part of a SCF (SKP1-cullin-F-box) protein ligase complex.</text>
</comment>
<feature type="domain" description="SKP1 component dimerisation" evidence="5">
    <location>
        <begin position="117"/>
        <end position="163"/>
    </location>
</feature>
<accession>A0A8T0XV60</accession>
<keyword evidence="3 4" id="KW-0833">Ubl conjugation pathway</keyword>
<comment type="pathway">
    <text evidence="1 4">Protein modification; protein ubiquitination.</text>
</comment>
<reference evidence="7 8" key="1">
    <citation type="submission" date="2020-05" db="EMBL/GenBank/DDBJ databases">
        <title>WGS assembly of Panicum virgatum.</title>
        <authorList>
            <person name="Lovell J.T."/>
            <person name="Jenkins J."/>
            <person name="Shu S."/>
            <person name="Juenger T.E."/>
            <person name="Schmutz J."/>
        </authorList>
    </citation>
    <scope>NUCLEOTIDE SEQUENCE [LARGE SCALE GENOMIC DNA]</scope>
    <source>
        <strain evidence="8">cv. AP13</strain>
    </source>
</reference>
<dbReference type="AlphaFoldDB" id="A0A8T0XV60"/>
<dbReference type="SUPFAM" id="SSF81382">
    <property type="entry name" value="Skp1 dimerisation domain-like"/>
    <property type="match status" value="1"/>
</dbReference>
<dbReference type="OrthoDB" id="2342932at2759"/>
<evidence type="ECO:0000256" key="1">
    <source>
        <dbReference type="ARBA" id="ARBA00004906"/>
    </source>
</evidence>
<sequence>MASADEKKVRLRSKDGEVFEVQEKAIGAFSVTITGMIDEGRTDHDGVVELPNVSAATLSRVLEYVVRHFDADDSYPSSSFNPSDDDPLARFDEDLVSVDNDTLFDFLEAANFLNIVKLLDLTCKAVAEQMRGRTADEIREKFHIVNDYTKEEEEDVRRENSWAFDETMPLSMD</sequence>
<dbReference type="GO" id="GO:0006511">
    <property type="term" value="P:ubiquitin-dependent protein catabolic process"/>
    <property type="evidence" value="ECO:0007669"/>
    <property type="project" value="InterPro"/>
</dbReference>
<dbReference type="PIRSF" id="PIRSF028729">
    <property type="entry name" value="E3_ubiquit_lig_SCF_Skp"/>
    <property type="match status" value="1"/>
</dbReference>
<dbReference type="Pfam" id="PF03931">
    <property type="entry name" value="Skp1_POZ"/>
    <property type="match status" value="1"/>
</dbReference>
<dbReference type="InterPro" id="IPR036296">
    <property type="entry name" value="SKP1-like_dim_sf"/>
</dbReference>
<comment type="function">
    <text evidence="4">Involved in ubiquitination and subsequent proteasomal degradation of target proteins. Together with CUL1, RBX1 and a F-box protein, it forms a SCF E3 ubiquitin ligase complex. The functional specificity of this complex depends on the type of F-box protein. In the SCF complex, it serves as an adapter that links the F-box protein to CUL1.</text>
</comment>
<dbReference type="InterPro" id="IPR016073">
    <property type="entry name" value="Skp1_comp_POZ"/>
</dbReference>
<evidence type="ECO:0000313" key="8">
    <source>
        <dbReference type="Proteomes" id="UP000823388"/>
    </source>
</evidence>
<dbReference type="PANTHER" id="PTHR11165">
    <property type="entry name" value="SKP1"/>
    <property type="match status" value="1"/>
</dbReference>
<feature type="domain" description="SKP1 component POZ" evidence="6">
    <location>
        <begin position="7"/>
        <end position="68"/>
    </location>
</feature>
<comment type="caution">
    <text evidence="7">The sequence shown here is derived from an EMBL/GenBank/DDBJ whole genome shotgun (WGS) entry which is preliminary data.</text>
</comment>
<dbReference type="InterPro" id="IPR016072">
    <property type="entry name" value="Skp1_comp_dimer"/>
</dbReference>
<evidence type="ECO:0000259" key="5">
    <source>
        <dbReference type="Pfam" id="PF01466"/>
    </source>
</evidence>
<proteinExistence type="inferred from homology"/>
<gene>
    <name evidence="7" type="ORF">PVAP13_1KG363800</name>
</gene>
<protein>
    <recommendedName>
        <fullName evidence="4">SKP1-like protein</fullName>
    </recommendedName>
</protein>
<dbReference type="SMART" id="SM00512">
    <property type="entry name" value="Skp1"/>
    <property type="match status" value="1"/>
</dbReference>
<evidence type="ECO:0000256" key="4">
    <source>
        <dbReference type="PIRNR" id="PIRNR028729"/>
    </source>
</evidence>
<evidence type="ECO:0000256" key="2">
    <source>
        <dbReference type="ARBA" id="ARBA00009993"/>
    </source>
</evidence>
<evidence type="ECO:0000313" key="7">
    <source>
        <dbReference type="EMBL" id="KAG2659229.1"/>
    </source>
</evidence>
<keyword evidence="8" id="KW-1185">Reference proteome</keyword>
<dbReference type="GO" id="GO:0009867">
    <property type="term" value="P:jasmonic acid mediated signaling pathway"/>
    <property type="evidence" value="ECO:0007669"/>
    <property type="project" value="UniProtKB-ARBA"/>
</dbReference>
<name>A0A8T0XV60_PANVG</name>
<dbReference type="InterPro" id="IPR016897">
    <property type="entry name" value="SKP1"/>
</dbReference>
<dbReference type="SUPFAM" id="SSF54695">
    <property type="entry name" value="POZ domain"/>
    <property type="match status" value="1"/>
</dbReference>
<dbReference type="Gene3D" id="3.30.710.10">
    <property type="entry name" value="Potassium Channel Kv1.1, Chain A"/>
    <property type="match status" value="1"/>
</dbReference>
<organism evidence="7 8">
    <name type="scientific">Panicum virgatum</name>
    <name type="common">Blackwell switchgrass</name>
    <dbReference type="NCBI Taxonomy" id="38727"/>
    <lineage>
        <taxon>Eukaryota</taxon>
        <taxon>Viridiplantae</taxon>
        <taxon>Streptophyta</taxon>
        <taxon>Embryophyta</taxon>
        <taxon>Tracheophyta</taxon>
        <taxon>Spermatophyta</taxon>
        <taxon>Magnoliopsida</taxon>
        <taxon>Liliopsida</taxon>
        <taxon>Poales</taxon>
        <taxon>Poaceae</taxon>
        <taxon>PACMAD clade</taxon>
        <taxon>Panicoideae</taxon>
        <taxon>Panicodae</taxon>
        <taxon>Paniceae</taxon>
        <taxon>Panicinae</taxon>
        <taxon>Panicum</taxon>
        <taxon>Panicum sect. Hiantes</taxon>
    </lineage>
</organism>
<dbReference type="Proteomes" id="UP000823388">
    <property type="component" value="Chromosome 1K"/>
</dbReference>
<dbReference type="GO" id="GO:0016567">
    <property type="term" value="P:protein ubiquitination"/>
    <property type="evidence" value="ECO:0007669"/>
    <property type="project" value="UniProtKB-UniRule"/>
</dbReference>
<comment type="similarity">
    <text evidence="2 4">Belongs to the SKP1 family.</text>
</comment>
<evidence type="ECO:0000259" key="6">
    <source>
        <dbReference type="Pfam" id="PF03931"/>
    </source>
</evidence>
<dbReference type="FunFam" id="3.30.710.10:FF:000026">
    <property type="entry name" value="E3 ubiquitin ligase complex SCF subunit"/>
    <property type="match status" value="1"/>
</dbReference>
<dbReference type="InterPro" id="IPR001232">
    <property type="entry name" value="SKP1-like"/>
</dbReference>
<evidence type="ECO:0000256" key="3">
    <source>
        <dbReference type="ARBA" id="ARBA00022786"/>
    </source>
</evidence>
<dbReference type="InterPro" id="IPR011333">
    <property type="entry name" value="SKP1/BTB/POZ_sf"/>
</dbReference>